<organism evidence="2 3">
    <name type="scientific">Bremerella cremea</name>
    <dbReference type="NCBI Taxonomy" id="1031537"/>
    <lineage>
        <taxon>Bacteria</taxon>
        <taxon>Pseudomonadati</taxon>
        <taxon>Planctomycetota</taxon>
        <taxon>Planctomycetia</taxon>
        <taxon>Pirellulales</taxon>
        <taxon>Pirellulaceae</taxon>
        <taxon>Bremerella</taxon>
    </lineage>
</organism>
<dbReference type="PANTHER" id="PTHR30212:SF2">
    <property type="entry name" value="PROTEIN YIIM"/>
    <property type="match status" value="1"/>
</dbReference>
<dbReference type="SUPFAM" id="SSF50800">
    <property type="entry name" value="PK beta-barrel domain-like"/>
    <property type="match status" value="1"/>
</dbReference>
<accession>A0A368KX57</accession>
<name>A0A368KX57_9BACT</name>
<dbReference type="GO" id="GO:0003824">
    <property type="term" value="F:catalytic activity"/>
    <property type="evidence" value="ECO:0007669"/>
    <property type="project" value="InterPro"/>
</dbReference>
<dbReference type="InterPro" id="IPR005302">
    <property type="entry name" value="MoCF_Sase_C"/>
</dbReference>
<evidence type="ECO:0000313" key="2">
    <source>
        <dbReference type="EMBL" id="RCS52949.1"/>
    </source>
</evidence>
<dbReference type="AlphaFoldDB" id="A0A368KX57"/>
<dbReference type="OrthoDB" id="9786134at2"/>
<proteinExistence type="predicted"/>
<gene>
    <name evidence="2" type="ORF">DTL42_09025</name>
</gene>
<protein>
    <submittedName>
        <fullName evidence="2">MOSC domain-containing protein</fullName>
    </submittedName>
</protein>
<dbReference type="Pfam" id="PF03473">
    <property type="entry name" value="MOSC"/>
    <property type="match status" value="1"/>
</dbReference>
<dbReference type="GO" id="GO:0030151">
    <property type="term" value="F:molybdenum ion binding"/>
    <property type="evidence" value="ECO:0007669"/>
    <property type="project" value="InterPro"/>
</dbReference>
<feature type="domain" description="MOSC" evidence="1">
    <location>
        <begin position="38"/>
        <end position="183"/>
    </location>
</feature>
<evidence type="ECO:0000259" key="1">
    <source>
        <dbReference type="PROSITE" id="PS51340"/>
    </source>
</evidence>
<dbReference type="RefSeq" id="WP_114368373.1">
    <property type="nucleotide sequence ID" value="NZ_QPEX01000011.1"/>
</dbReference>
<dbReference type="InterPro" id="IPR005163">
    <property type="entry name" value="Tri_helical_YiiM-like"/>
</dbReference>
<dbReference type="InterPro" id="IPR052353">
    <property type="entry name" value="Benzoxazolinone_Detox_Enz"/>
</dbReference>
<comment type="caution">
    <text evidence="2">The sequence shown here is derived from an EMBL/GenBank/DDBJ whole genome shotgun (WGS) entry which is preliminary data.</text>
</comment>
<dbReference type="EMBL" id="QPEX01000011">
    <property type="protein sequence ID" value="RCS52949.1"/>
    <property type="molecule type" value="Genomic_DNA"/>
</dbReference>
<reference evidence="2 3" key="1">
    <citation type="submission" date="2018-07" db="EMBL/GenBank/DDBJ databases">
        <title>Comparative genomes isolates from brazilian mangrove.</title>
        <authorList>
            <person name="De Araujo J.E."/>
            <person name="Taketani R.G."/>
            <person name="Silva M.C.P."/>
            <person name="Lourenco M.V."/>
            <person name="Oliveira V.M."/>
            <person name="Andreote F.D."/>
        </authorList>
    </citation>
    <scope>NUCLEOTIDE SEQUENCE [LARGE SCALE GENOMIC DNA]</scope>
    <source>
        <strain evidence="2 3">HEX PRIS-MGV</strain>
    </source>
</reference>
<dbReference type="Pfam" id="PF03475">
    <property type="entry name" value="YiiM_3-alpha"/>
    <property type="match status" value="1"/>
</dbReference>
<dbReference type="Proteomes" id="UP000253562">
    <property type="component" value="Unassembled WGS sequence"/>
</dbReference>
<dbReference type="GO" id="GO:0030170">
    <property type="term" value="F:pyridoxal phosphate binding"/>
    <property type="evidence" value="ECO:0007669"/>
    <property type="project" value="InterPro"/>
</dbReference>
<dbReference type="PANTHER" id="PTHR30212">
    <property type="entry name" value="PROTEIN YIIM"/>
    <property type="match status" value="1"/>
</dbReference>
<dbReference type="Gene3D" id="2.40.33.20">
    <property type="entry name" value="PK beta-barrel domain-like"/>
    <property type="match status" value="1"/>
</dbReference>
<dbReference type="InterPro" id="IPR011037">
    <property type="entry name" value="Pyrv_Knase-like_insert_dom_sf"/>
</dbReference>
<evidence type="ECO:0000313" key="3">
    <source>
        <dbReference type="Proteomes" id="UP000253562"/>
    </source>
</evidence>
<sequence>MTDPGVVVQLAVGFPKDYGDPAATEPMDKAWRTGFFKQPVAAAVRLNTLGFAGDGVADSVNHGGPDKAVLCYSAWHYPIWREEFRQIDSLAQRIPLDQFGPGAFGENLTIEGQSEESVCLGDIYEVGTARIQISQPRQPCWKLGRRWRVKQLTALAVSTGRMGWYVRILREGEVSVGQEVRLVERPLADWPIARLNELFYHDRQNVLDAQIMADCHILAEAWRDEFRNQIEKFSS</sequence>
<dbReference type="PROSITE" id="PS51340">
    <property type="entry name" value="MOSC"/>
    <property type="match status" value="1"/>
</dbReference>